<evidence type="ECO:0000313" key="2">
    <source>
        <dbReference type="EMBL" id="GIY67064.1"/>
    </source>
</evidence>
<organism evidence="2 3">
    <name type="scientific">Caerostris extrusa</name>
    <name type="common">Bark spider</name>
    <name type="synonym">Caerostris bankana</name>
    <dbReference type="NCBI Taxonomy" id="172846"/>
    <lineage>
        <taxon>Eukaryota</taxon>
        <taxon>Metazoa</taxon>
        <taxon>Ecdysozoa</taxon>
        <taxon>Arthropoda</taxon>
        <taxon>Chelicerata</taxon>
        <taxon>Arachnida</taxon>
        <taxon>Araneae</taxon>
        <taxon>Araneomorphae</taxon>
        <taxon>Entelegynae</taxon>
        <taxon>Araneoidea</taxon>
        <taxon>Araneidae</taxon>
        <taxon>Caerostris</taxon>
    </lineage>
</organism>
<comment type="caution">
    <text evidence="2">The sequence shown here is derived from an EMBL/GenBank/DDBJ whole genome shotgun (WGS) entry which is preliminary data.</text>
</comment>
<proteinExistence type="predicted"/>
<evidence type="ECO:0000256" key="1">
    <source>
        <dbReference type="SAM" id="MobiDB-lite"/>
    </source>
</evidence>
<evidence type="ECO:0000313" key="3">
    <source>
        <dbReference type="Proteomes" id="UP001054945"/>
    </source>
</evidence>
<feature type="region of interest" description="Disordered" evidence="1">
    <location>
        <begin position="1"/>
        <end position="52"/>
    </location>
</feature>
<name>A0AAV4VAZ8_CAEEX</name>
<sequence length="107" mass="10838">MRAPPPHAPFPGVTGGGVSSGGEPAAHQPPRGRARGRRGEGGRPQQAPRPPMLAVVGGGGFPGRQLRVGALQTRVRIPDAGQVHGKGMTLCEGAADISCVECSLIGF</sequence>
<accession>A0AAV4VAZ8</accession>
<gene>
    <name evidence="2" type="ORF">CEXT_482991</name>
</gene>
<dbReference type="Proteomes" id="UP001054945">
    <property type="component" value="Unassembled WGS sequence"/>
</dbReference>
<reference evidence="2 3" key="1">
    <citation type="submission" date="2021-06" db="EMBL/GenBank/DDBJ databases">
        <title>Caerostris extrusa draft genome.</title>
        <authorList>
            <person name="Kono N."/>
            <person name="Arakawa K."/>
        </authorList>
    </citation>
    <scope>NUCLEOTIDE SEQUENCE [LARGE SCALE GENOMIC DNA]</scope>
</reference>
<dbReference type="EMBL" id="BPLR01014195">
    <property type="protein sequence ID" value="GIY67064.1"/>
    <property type="molecule type" value="Genomic_DNA"/>
</dbReference>
<dbReference type="AlphaFoldDB" id="A0AAV4VAZ8"/>
<protein>
    <submittedName>
        <fullName evidence="2">Uncharacterized protein</fullName>
    </submittedName>
</protein>
<keyword evidence="3" id="KW-1185">Reference proteome</keyword>